<comment type="caution">
    <text evidence="1">The sequence shown here is derived from an EMBL/GenBank/DDBJ whole genome shotgun (WGS) entry which is preliminary data.</text>
</comment>
<protein>
    <submittedName>
        <fullName evidence="1">Uncharacterized protein</fullName>
    </submittedName>
</protein>
<gene>
    <name evidence="1" type="ORF">AYI70_g7277</name>
</gene>
<name>A0A1R1XLE4_9FUNG</name>
<reference evidence="1 2" key="1">
    <citation type="submission" date="2017-01" db="EMBL/GenBank/DDBJ databases">
        <authorList>
            <person name="Mah S.A."/>
            <person name="Swanson W.J."/>
            <person name="Moy G.W."/>
            <person name="Vacquier V.D."/>
        </authorList>
    </citation>
    <scope>NUCLEOTIDE SEQUENCE [LARGE SCALE GENOMIC DNA]</scope>
    <source>
        <strain evidence="1 2">GSMNP</strain>
    </source>
</reference>
<sequence length="137" mass="15067">MYYDPKITVRIGDKLSEPSEYLCGGISVVEVPGLSIRIPGLLFADDAVVLADSAENLQTSLDAITVWSGTWEMAMNASKCAIMAVNCDDPAELTLQRQTICTTDQYTCFSYIMIKKWGVVDNIKINVQKAKKALHST</sequence>
<dbReference type="Proteomes" id="UP000187283">
    <property type="component" value="Unassembled WGS sequence"/>
</dbReference>
<accession>A0A1R1XLE4</accession>
<proteinExistence type="predicted"/>
<organism evidence="1 2">
    <name type="scientific">Smittium culicis</name>
    <dbReference type="NCBI Taxonomy" id="133412"/>
    <lineage>
        <taxon>Eukaryota</taxon>
        <taxon>Fungi</taxon>
        <taxon>Fungi incertae sedis</taxon>
        <taxon>Zoopagomycota</taxon>
        <taxon>Kickxellomycotina</taxon>
        <taxon>Harpellomycetes</taxon>
        <taxon>Harpellales</taxon>
        <taxon>Legeriomycetaceae</taxon>
        <taxon>Smittium</taxon>
    </lineage>
</organism>
<dbReference type="OrthoDB" id="5563084at2759"/>
<keyword evidence="2" id="KW-1185">Reference proteome</keyword>
<evidence type="ECO:0000313" key="2">
    <source>
        <dbReference type="Proteomes" id="UP000187283"/>
    </source>
</evidence>
<dbReference type="EMBL" id="LSSN01002685">
    <property type="protein sequence ID" value="OMJ15428.1"/>
    <property type="molecule type" value="Genomic_DNA"/>
</dbReference>
<evidence type="ECO:0000313" key="1">
    <source>
        <dbReference type="EMBL" id="OMJ15428.1"/>
    </source>
</evidence>
<dbReference type="AlphaFoldDB" id="A0A1R1XLE4"/>